<keyword evidence="2 5" id="KW-0489">Methyltransferase</keyword>
<sequence length="253" mass="29431">MNLTELNSKERFSSRVQNYVKYRPSYPNDIISYLEESIGLNEKLIIADIGSGTGISTKLFLDNGNTVYSVEPNQDMRQAAENLLKSYSNVHFIDGSSESTKLQSESIDIIIAAQAFHWFNPEPTKKEFLRILKANGTVVLLWNIRKTKSDRFMEGYLEIIRRYAETYTNKSDDDLIPKFFDYKTIYKAILDNPQVVDFDRLKGEITSFSYMPNENDPNYVIMISELEDLFNKYNSNGKVTLEYETHIYYCKMK</sequence>
<dbReference type="PANTHER" id="PTHR44942">
    <property type="entry name" value="METHYLTRANSF_11 DOMAIN-CONTAINING PROTEIN"/>
    <property type="match status" value="1"/>
</dbReference>
<gene>
    <name evidence="5" type="ORF">KQI42_18750</name>
</gene>
<dbReference type="CDD" id="cd02440">
    <property type="entry name" value="AdoMet_MTases"/>
    <property type="match status" value="1"/>
</dbReference>
<proteinExistence type="inferred from homology"/>
<evidence type="ECO:0000259" key="4">
    <source>
        <dbReference type="Pfam" id="PF08241"/>
    </source>
</evidence>
<dbReference type="RefSeq" id="WP_216522001.1">
    <property type="nucleotide sequence ID" value="NZ_JAHLPM010000024.1"/>
</dbReference>
<dbReference type="Proteomes" id="UP000749471">
    <property type="component" value="Unassembled WGS sequence"/>
</dbReference>
<evidence type="ECO:0000256" key="3">
    <source>
        <dbReference type="ARBA" id="ARBA00022679"/>
    </source>
</evidence>
<comment type="caution">
    <text evidence="5">The sequence shown here is derived from an EMBL/GenBank/DDBJ whole genome shotgun (WGS) entry which is preliminary data.</text>
</comment>
<name>A0ABS6EC75_9FIRM</name>
<dbReference type="Pfam" id="PF08241">
    <property type="entry name" value="Methyltransf_11"/>
    <property type="match status" value="1"/>
</dbReference>
<keyword evidence="3" id="KW-0808">Transferase</keyword>
<accession>A0ABS6EC75</accession>
<dbReference type="InterPro" id="IPR051052">
    <property type="entry name" value="Diverse_substrate_MTase"/>
</dbReference>
<dbReference type="InterPro" id="IPR013216">
    <property type="entry name" value="Methyltransf_11"/>
</dbReference>
<reference evidence="5 6" key="1">
    <citation type="submission" date="2021-06" db="EMBL/GenBank/DDBJ databases">
        <authorList>
            <person name="Sun Q."/>
            <person name="Li D."/>
        </authorList>
    </citation>
    <scope>NUCLEOTIDE SEQUENCE [LARGE SCALE GENOMIC DNA]</scope>
    <source>
        <strain evidence="5 6">MSJ-40</strain>
    </source>
</reference>
<keyword evidence="6" id="KW-1185">Reference proteome</keyword>
<evidence type="ECO:0000313" key="6">
    <source>
        <dbReference type="Proteomes" id="UP000749471"/>
    </source>
</evidence>
<evidence type="ECO:0000256" key="1">
    <source>
        <dbReference type="ARBA" id="ARBA00008361"/>
    </source>
</evidence>
<evidence type="ECO:0000256" key="2">
    <source>
        <dbReference type="ARBA" id="ARBA00022603"/>
    </source>
</evidence>
<dbReference type="GO" id="GO:0008168">
    <property type="term" value="F:methyltransferase activity"/>
    <property type="evidence" value="ECO:0007669"/>
    <property type="project" value="UniProtKB-KW"/>
</dbReference>
<dbReference type="EMBL" id="JAHLPM010000024">
    <property type="protein sequence ID" value="MBU5440050.1"/>
    <property type="molecule type" value="Genomic_DNA"/>
</dbReference>
<feature type="domain" description="Methyltransferase type 11" evidence="4">
    <location>
        <begin position="48"/>
        <end position="139"/>
    </location>
</feature>
<evidence type="ECO:0000313" key="5">
    <source>
        <dbReference type="EMBL" id="MBU5440050.1"/>
    </source>
</evidence>
<dbReference type="GO" id="GO:0032259">
    <property type="term" value="P:methylation"/>
    <property type="evidence" value="ECO:0007669"/>
    <property type="project" value="UniProtKB-KW"/>
</dbReference>
<comment type="similarity">
    <text evidence="1">Belongs to the methyltransferase superfamily.</text>
</comment>
<organism evidence="5 6">
    <name type="scientific">Tissierella simiarum</name>
    <dbReference type="NCBI Taxonomy" id="2841534"/>
    <lineage>
        <taxon>Bacteria</taxon>
        <taxon>Bacillati</taxon>
        <taxon>Bacillota</taxon>
        <taxon>Tissierellia</taxon>
        <taxon>Tissierellales</taxon>
        <taxon>Tissierellaceae</taxon>
        <taxon>Tissierella</taxon>
    </lineage>
</organism>
<dbReference type="PANTHER" id="PTHR44942:SF4">
    <property type="entry name" value="METHYLTRANSFERASE TYPE 11 DOMAIN-CONTAINING PROTEIN"/>
    <property type="match status" value="1"/>
</dbReference>
<protein>
    <submittedName>
        <fullName evidence="5">Class I SAM-dependent methyltransferase</fullName>
    </submittedName>
</protein>